<dbReference type="InterPro" id="IPR029752">
    <property type="entry name" value="D-isomer_DH_CS1"/>
</dbReference>
<protein>
    <submittedName>
        <fullName evidence="15">Glyoxylate reductase</fullName>
    </submittedName>
</protein>
<dbReference type="PROSITE" id="PS00671">
    <property type="entry name" value="D_2_HYDROXYACID_DH_3"/>
    <property type="match status" value="1"/>
</dbReference>
<dbReference type="Pfam" id="PF07798">
    <property type="entry name" value="CCDC90-like"/>
    <property type="match status" value="1"/>
</dbReference>
<keyword evidence="8" id="KW-0560">Oxidoreductase</keyword>
<evidence type="ECO:0000259" key="14">
    <source>
        <dbReference type="Pfam" id="PF02826"/>
    </source>
</evidence>
<dbReference type="RefSeq" id="XP_046115505.1">
    <property type="nucleotide sequence ID" value="XM_046265824.1"/>
</dbReference>
<dbReference type="InterPro" id="IPR006139">
    <property type="entry name" value="D-isomer_2_OHA_DH_cat_dom"/>
</dbReference>
<dbReference type="GO" id="GO:0030267">
    <property type="term" value="F:glyoxylate reductase (NADPH) activity"/>
    <property type="evidence" value="ECO:0007669"/>
    <property type="project" value="TreeGrafter"/>
</dbReference>
<dbReference type="InterPro" id="IPR050223">
    <property type="entry name" value="D-isomer_2-hydroxyacid_DH"/>
</dbReference>
<dbReference type="Pfam" id="PF02826">
    <property type="entry name" value="2-Hacid_dh_C"/>
    <property type="match status" value="1"/>
</dbReference>
<dbReference type="FunFam" id="1.20.5.340:FF:000018">
    <property type="entry name" value="Mitochondrial protein FMP32"/>
    <property type="match status" value="1"/>
</dbReference>
<evidence type="ECO:0000256" key="10">
    <source>
        <dbReference type="ARBA" id="ARBA00023054"/>
    </source>
</evidence>
<dbReference type="FunFam" id="3.40.50.720:FF:000282">
    <property type="entry name" value="Glyoxylate reductase protein"/>
    <property type="match status" value="1"/>
</dbReference>
<evidence type="ECO:0000256" key="8">
    <source>
        <dbReference type="ARBA" id="ARBA00023002"/>
    </source>
</evidence>
<name>A0A9P8CNC8_9HYPO</name>
<keyword evidence="5" id="KW-0812">Transmembrane</keyword>
<sequence>MSAPTTIVAEALPKFLLPRLSWKAAAPLSSSPSRIVGREQTRAPFRHPSQILQRATFHTTAPLSRDHHFDTLRFVQRLQDEGFTTEQSVAMMKVLNDVIEESIQNLTRTMVLREDAAKATYTQKVDFAKLRSELLSADSTESNTTRSTHERLSNEIAKLNSRLRDEIGRTQASVRLDLNLEKGRIREEAVGQELKIKETETRIEQEVAALREKLEQVKFQTLQWLMGVCTGFAAVLLGAWRLLISEKPKVLLLGAIETAYDAWDELKTHAQVVTPSSSSREAFLKELPDITNLFAIYRTFQSASVTGPFDVEIIAALPASCRFICHNGAGYDQIDVAACTDRKICVSNTPTAVNDATADTGLFLILGALRNFNQGMANLRRGQWRGSGDKAAALGHDPRNKVLGILGMGGIGRNMADKARAFGMKVQYHNRTQLSPEHEEGAKYVDFETLLKTSDVLSLNLPLNKHTRHTIGKDQLALMKPTAVLVNTARGAVIDEAALVDALNDGVIFSAGLDVFEDEPQIHPGLLENERVMLVPHMGTHTIETLDKMERWAIGNTKKAVTEGKLKSIVPEQRDLEKEL</sequence>
<keyword evidence="16" id="KW-1185">Reference proteome</keyword>
<dbReference type="GO" id="GO:0016020">
    <property type="term" value="C:membrane"/>
    <property type="evidence" value="ECO:0007669"/>
    <property type="project" value="UniProtKB-SubCell"/>
</dbReference>
<evidence type="ECO:0000256" key="1">
    <source>
        <dbReference type="ARBA" id="ARBA00004167"/>
    </source>
</evidence>
<dbReference type="EMBL" id="MU251267">
    <property type="protein sequence ID" value="KAG9251581.1"/>
    <property type="molecule type" value="Genomic_DNA"/>
</dbReference>
<dbReference type="PROSITE" id="PS00065">
    <property type="entry name" value="D_2_HYDROXYACID_DH_1"/>
    <property type="match status" value="1"/>
</dbReference>
<evidence type="ECO:0000256" key="2">
    <source>
        <dbReference type="ARBA" id="ARBA00004173"/>
    </source>
</evidence>
<dbReference type="PANTHER" id="PTHR10996">
    <property type="entry name" value="2-HYDROXYACID DEHYDROGENASE-RELATED"/>
    <property type="match status" value="1"/>
</dbReference>
<keyword evidence="6" id="KW-0809">Transit peptide</keyword>
<keyword evidence="11" id="KW-0496">Mitochondrion</keyword>
<dbReference type="Gene3D" id="3.40.50.720">
    <property type="entry name" value="NAD(P)-binding Rossmann-like Domain"/>
    <property type="match status" value="2"/>
</dbReference>
<evidence type="ECO:0000256" key="5">
    <source>
        <dbReference type="ARBA" id="ARBA00022692"/>
    </source>
</evidence>
<evidence type="ECO:0000313" key="16">
    <source>
        <dbReference type="Proteomes" id="UP000887229"/>
    </source>
</evidence>
<organism evidence="15 16">
    <name type="scientific">Emericellopsis atlantica</name>
    <dbReference type="NCBI Taxonomy" id="2614577"/>
    <lineage>
        <taxon>Eukaryota</taxon>
        <taxon>Fungi</taxon>
        <taxon>Dikarya</taxon>
        <taxon>Ascomycota</taxon>
        <taxon>Pezizomycotina</taxon>
        <taxon>Sordariomycetes</taxon>
        <taxon>Hypocreomycetidae</taxon>
        <taxon>Hypocreales</taxon>
        <taxon>Bionectriaceae</taxon>
        <taxon>Emericellopsis</taxon>
    </lineage>
</organism>
<comment type="subcellular location">
    <subcellularLocation>
        <location evidence="1">Membrane</location>
        <topology evidence="1">Single-pass membrane protein</topology>
    </subcellularLocation>
    <subcellularLocation>
        <location evidence="2">Mitochondrion</location>
    </subcellularLocation>
</comment>
<accession>A0A9P8CNC8</accession>
<evidence type="ECO:0000256" key="4">
    <source>
        <dbReference type="ARBA" id="ARBA00007224"/>
    </source>
</evidence>
<feature type="domain" description="D-isomer specific 2-hydroxyacid dehydrogenase NAD-binding" evidence="14">
    <location>
        <begin position="363"/>
        <end position="539"/>
    </location>
</feature>
<proteinExistence type="inferred from homology"/>
<keyword evidence="7" id="KW-1133">Transmembrane helix</keyword>
<keyword evidence="9" id="KW-0520">NAD</keyword>
<dbReference type="InterPro" id="IPR006140">
    <property type="entry name" value="D-isomer_DH_NAD-bd"/>
</dbReference>
<feature type="domain" description="D-isomer specific 2-hydroxyacid dehydrogenase catalytic" evidence="13">
    <location>
        <begin position="261"/>
        <end position="570"/>
    </location>
</feature>
<comment type="similarity">
    <text evidence="4">Belongs to the CCDC90 family.</text>
</comment>
<evidence type="ECO:0000256" key="7">
    <source>
        <dbReference type="ARBA" id="ARBA00022989"/>
    </source>
</evidence>
<keyword evidence="12" id="KW-0472">Membrane</keyword>
<evidence type="ECO:0000256" key="9">
    <source>
        <dbReference type="ARBA" id="ARBA00023027"/>
    </source>
</evidence>
<dbReference type="OrthoDB" id="9991913at2759"/>
<gene>
    <name evidence="15" type="ORF">F5Z01DRAFT_683181</name>
</gene>
<dbReference type="GO" id="GO:0005829">
    <property type="term" value="C:cytosol"/>
    <property type="evidence" value="ECO:0007669"/>
    <property type="project" value="TreeGrafter"/>
</dbReference>
<dbReference type="SUPFAM" id="SSF52283">
    <property type="entry name" value="Formate/glycerate dehydrogenase catalytic domain-like"/>
    <property type="match status" value="1"/>
</dbReference>
<evidence type="ECO:0000259" key="13">
    <source>
        <dbReference type="Pfam" id="PF00389"/>
    </source>
</evidence>
<dbReference type="InterPro" id="IPR029753">
    <property type="entry name" value="D-isomer_DH_CS"/>
</dbReference>
<dbReference type="Pfam" id="PF00389">
    <property type="entry name" value="2-Hacid_dh"/>
    <property type="match status" value="1"/>
</dbReference>
<dbReference type="SUPFAM" id="SSF51735">
    <property type="entry name" value="NAD(P)-binding Rossmann-fold domains"/>
    <property type="match status" value="1"/>
</dbReference>
<dbReference type="GO" id="GO:0051287">
    <property type="term" value="F:NAD binding"/>
    <property type="evidence" value="ECO:0007669"/>
    <property type="project" value="InterPro"/>
</dbReference>
<evidence type="ECO:0000256" key="12">
    <source>
        <dbReference type="ARBA" id="ARBA00023136"/>
    </source>
</evidence>
<evidence type="ECO:0000256" key="3">
    <source>
        <dbReference type="ARBA" id="ARBA00005854"/>
    </source>
</evidence>
<dbReference type="GO" id="GO:0005739">
    <property type="term" value="C:mitochondrion"/>
    <property type="evidence" value="ECO:0007669"/>
    <property type="project" value="UniProtKB-SubCell"/>
</dbReference>
<evidence type="ECO:0000256" key="6">
    <source>
        <dbReference type="ARBA" id="ARBA00022946"/>
    </source>
</evidence>
<dbReference type="GeneID" id="70296727"/>
<dbReference type="CDD" id="cd12168">
    <property type="entry name" value="Mand_dh_like"/>
    <property type="match status" value="1"/>
</dbReference>
<keyword evidence="10" id="KW-0175">Coiled coil</keyword>
<comment type="caution">
    <text evidence="15">The sequence shown here is derived from an EMBL/GenBank/DDBJ whole genome shotgun (WGS) entry which is preliminary data.</text>
</comment>
<dbReference type="PANTHER" id="PTHR10996:SF257">
    <property type="entry name" value="GLYOXYLATE REDUCTASE 1"/>
    <property type="match status" value="1"/>
</dbReference>
<dbReference type="InterPro" id="IPR036291">
    <property type="entry name" value="NAD(P)-bd_dom_sf"/>
</dbReference>
<dbReference type="Gene3D" id="1.20.5.340">
    <property type="match status" value="1"/>
</dbReference>
<evidence type="ECO:0000313" key="15">
    <source>
        <dbReference type="EMBL" id="KAG9251581.1"/>
    </source>
</evidence>
<evidence type="ECO:0000256" key="11">
    <source>
        <dbReference type="ARBA" id="ARBA00023128"/>
    </source>
</evidence>
<dbReference type="AlphaFoldDB" id="A0A9P8CNC8"/>
<reference evidence="15" key="1">
    <citation type="journal article" date="2021" name="IMA Fungus">
        <title>Genomic characterization of three marine fungi, including Emericellopsis atlantica sp. nov. with signatures of a generalist lifestyle and marine biomass degradation.</title>
        <authorList>
            <person name="Hagestad O.C."/>
            <person name="Hou L."/>
            <person name="Andersen J.H."/>
            <person name="Hansen E.H."/>
            <person name="Altermark B."/>
            <person name="Li C."/>
            <person name="Kuhnert E."/>
            <person name="Cox R.J."/>
            <person name="Crous P.W."/>
            <person name="Spatafora J.W."/>
            <person name="Lail K."/>
            <person name="Amirebrahimi M."/>
            <person name="Lipzen A."/>
            <person name="Pangilinan J."/>
            <person name="Andreopoulos W."/>
            <person name="Hayes R.D."/>
            <person name="Ng V."/>
            <person name="Grigoriev I.V."/>
            <person name="Jackson S.A."/>
            <person name="Sutton T.D.S."/>
            <person name="Dobson A.D.W."/>
            <person name="Rama T."/>
        </authorList>
    </citation>
    <scope>NUCLEOTIDE SEQUENCE</scope>
    <source>
        <strain evidence="15">TS7</strain>
    </source>
</reference>
<dbReference type="GO" id="GO:0016618">
    <property type="term" value="F:hydroxypyruvate reductase [NAD(P)H] activity"/>
    <property type="evidence" value="ECO:0007669"/>
    <property type="project" value="TreeGrafter"/>
</dbReference>
<dbReference type="Proteomes" id="UP000887229">
    <property type="component" value="Unassembled WGS sequence"/>
</dbReference>
<comment type="similarity">
    <text evidence="3">Belongs to the D-isomer specific 2-hydroxyacid dehydrogenase family.</text>
</comment>
<dbReference type="InterPro" id="IPR024461">
    <property type="entry name" value="CCDC90-like"/>
</dbReference>